<organism evidence="2 3">
    <name type="scientific">Acrasis kona</name>
    <dbReference type="NCBI Taxonomy" id="1008807"/>
    <lineage>
        <taxon>Eukaryota</taxon>
        <taxon>Discoba</taxon>
        <taxon>Heterolobosea</taxon>
        <taxon>Tetramitia</taxon>
        <taxon>Eutetramitia</taxon>
        <taxon>Acrasidae</taxon>
        <taxon>Acrasis</taxon>
    </lineage>
</organism>
<protein>
    <submittedName>
        <fullName evidence="2">Bifunctional peptidase and arginyl-hydroxylase</fullName>
    </submittedName>
</protein>
<accession>A0AAW2ZKY1</accession>
<dbReference type="PANTHER" id="PTHR12461:SF105">
    <property type="entry name" value="HYPOXIA-INDUCIBLE FACTOR 1-ALPHA INHIBITOR"/>
    <property type="match status" value="1"/>
</dbReference>
<comment type="caution">
    <text evidence="2">The sequence shown here is derived from an EMBL/GenBank/DDBJ whole genome shotgun (WGS) entry which is preliminary data.</text>
</comment>
<proteinExistence type="predicted"/>
<gene>
    <name evidence="2" type="ORF">AKO1_002998</name>
</gene>
<evidence type="ECO:0000259" key="1">
    <source>
        <dbReference type="PROSITE" id="PS51184"/>
    </source>
</evidence>
<reference evidence="2 3" key="1">
    <citation type="submission" date="2024-03" db="EMBL/GenBank/DDBJ databases">
        <title>The Acrasis kona genome and developmental transcriptomes reveal deep origins of eukaryotic multicellular pathways.</title>
        <authorList>
            <person name="Sheikh S."/>
            <person name="Fu C.-J."/>
            <person name="Brown M.W."/>
            <person name="Baldauf S.L."/>
        </authorList>
    </citation>
    <scope>NUCLEOTIDE SEQUENCE [LARGE SCALE GENOMIC DNA]</scope>
    <source>
        <strain evidence="2 3">ATCC MYA-3509</strain>
    </source>
</reference>
<name>A0AAW2ZKY1_9EUKA</name>
<dbReference type="Pfam" id="PF13621">
    <property type="entry name" value="Cupin_8"/>
    <property type="match status" value="1"/>
</dbReference>
<dbReference type="Proteomes" id="UP001431209">
    <property type="component" value="Unassembled WGS sequence"/>
</dbReference>
<dbReference type="EMBL" id="JAOPGA020001692">
    <property type="protein sequence ID" value="KAL0490518.1"/>
    <property type="molecule type" value="Genomic_DNA"/>
</dbReference>
<dbReference type="SUPFAM" id="SSF51197">
    <property type="entry name" value="Clavaminate synthase-like"/>
    <property type="match status" value="1"/>
</dbReference>
<dbReference type="InterPro" id="IPR041667">
    <property type="entry name" value="Cupin_8"/>
</dbReference>
<dbReference type="Gene3D" id="2.60.120.10">
    <property type="entry name" value="Jelly Rolls"/>
    <property type="match status" value="1"/>
</dbReference>
<keyword evidence="3" id="KW-1185">Reference proteome</keyword>
<evidence type="ECO:0000313" key="3">
    <source>
        <dbReference type="Proteomes" id="UP001431209"/>
    </source>
</evidence>
<dbReference type="InterPro" id="IPR003347">
    <property type="entry name" value="JmjC_dom"/>
</dbReference>
<dbReference type="PROSITE" id="PS51184">
    <property type="entry name" value="JMJC"/>
    <property type="match status" value="1"/>
</dbReference>
<dbReference type="InterPro" id="IPR014710">
    <property type="entry name" value="RmlC-like_jellyroll"/>
</dbReference>
<sequence length="398" mass="46615">MATTTLLPGYEGTSPKNPKFFNSRNAKRDYSFLVLLMGSLLGILPSITKRIFDAETTHLANTYNAISSFVVPNKWEEYRPKSPPTVNDRVLLQHYFLSTTRKMQAINGGTQDIYYEKEYGPIVYQEGEWPTTEQFYKKSVTKAIPTLMKGYAKQFKAYQNWKTDEYIKQQIGHIPIRVETSKDNHYSGDRSKIVFTSFNFGDFLDRYSDPNRDINYYLAQTNMNTFEPLHKDFPPFPKIFGEYMKHDVTQLWFGAGGQVTPMHNDENENLLCQIYGKRIFTLIEPIFNDVLYVDTEVTNVYTRVDPLKPDYEKYPLFKQARQYQVHVEAGDCIYLPTYWYHRVESAPGRNVAINWWYMPYSNATNAMWVGVSTRNWRDPNNFDDPIKFGRKRGLQDVQ</sequence>
<dbReference type="SMART" id="SM00558">
    <property type="entry name" value="JmjC"/>
    <property type="match status" value="1"/>
</dbReference>
<dbReference type="AlphaFoldDB" id="A0AAW2ZKY1"/>
<feature type="domain" description="JmjC" evidence="1">
    <location>
        <begin position="209"/>
        <end position="374"/>
    </location>
</feature>
<dbReference type="PANTHER" id="PTHR12461">
    <property type="entry name" value="HYPOXIA-INDUCIBLE FACTOR 1 ALPHA INHIBITOR-RELATED"/>
    <property type="match status" value="1"/>
</dbReference>
<evidence type="ECO:0000313" key="2">
    <source>
        <dbReference type="EMBL" id="KAL0490518.1"/>
    </source>
</evidence>